<evidence type="ECO:0000256" key="7">
    <source>
        <dbReference type="ARBA" id="ARBA00023136"/>
    </source>
</evidence>
<feature type="binding site" description="covalent" evidence="8">
    <location>
        <position position="130"/>
    </location>
    <ligand>
        <name>heme c</name>
        <dbReference type="ChEBI" id="CHEBI:61717"/>
    </ligand>
</feature>
<reference evidence="9 11" key="1">
    <citation type="journal article" date="2011" name="Nature">
        <title>The Medicago genome provides insight into the evolution of rhizobial symbioses.</title>
        <authorList>
            <person name="Young N.D."/>
            <person name="Debelle F."/>
            <person name="Oldroyd G.E."/>
            <person name="Geurts R."/>
            <person name="Cannon S.B."/>
            <person name="Udvardi M.K."/>
            <person name="Benedito V.A."/>
            <person name="Mayer K.F."/>
            <person name="Gouzy J."/>
            <person name="Schoof H."/>
            <person name="Van de Peer Y."/>
            <person name="Proost S."/>
            <person name="Cook D.R."/>
            <person name="Meyers B.C."/>
            <person name="Spannagl M."/>
            <person name="Cheung F."/>
            <person name="De Mita S."/>
            <person name="Krishnakumar V."/>
            <person name="Gundlach H."/>
            <person name="Zhou S."/>
            <person name="Mudge J."/>
            <person name="Bharti A.K."/>
            <person name="Murray J.D."/>
            <person name="Naoumkina M.A."/>
            <person name="Rosen B."/>
            <person name="Silverstein K.A."/>
            <person name="Tang H."/>
            <person name="Rombauts S."/>
            <person name="Zhao P.X."/>
            <person name="Zhou P."/>
            <person name="Barbe V."/>
            <person name="Bardou P."/>
            <person name="Bechner M."/>
            <person name="Bellec A."/>
            <person name="Berger A."/>
            <person name="Berges H."/>
            <person name="Bidwell S."/>
            <person name="Bisseling T."/>
            <person name="Choisne N."/>
            <person name="Couloux A."/>
            <person name="Denny R."/>
            <person name="Deshpande S."/>
            <person name="Dai X."/>
            <person name="Doyle J.J."/>
            <person name="Dudez A.M."/>
            <person name="Farmer A.D."/>
            <person name="Fouteau S."/>
            <person name="Franken C."/>
            <person name="Gibelin C."/>
            <person name="Gish J."/>
            <person name="Goldstein S."/>
            <person name="Gonzalez A.J."/>
            <person name="Green P.J."/>
            <person name="Hallab A."/>
            <person name="Hartog M."/>
            <person name="Hua A."/>
            <person name="Humphray S.J."/>
            <person name="Jeong D.H."/>
            <person name="Jing Y."/>
            <person name="Jocker A."/>
            <person name="Kenton S.M."/>
            <person name="Kim D.J."/>
            <person name="Klee K."/>
            <person name="Lai H."/>
            <person name="Lang C."/>
            <person name="Lin S."/>
            <person name="Macmil S.L."/>
            <person name="Magdelenat G."/>
            <person name="Matthews L."/>
            <person name="McCorrison J."/>
            <person name="Monaghan E.L."/>
            <person name="Mun J.H."/>
            <person name="Najar F.Z."/>
            <person name="Nicholson C."/>
            <person name="Noirot C."/>
            <person name="O'Bleness M."/>
            <person name="Paule C.R."/>
            <person name="Poulain J."/>
            <person name="Prion F."/>
            <person name="Qin B."/>
            <person name="Qu C."/>
            <person name="Retzel E.F."/>
            <person name="Riddle C."/>
            <person name="Sallet E."/>
            <person name="Samain S."/>
            <person name="Samson N."/>
            <person name="Sanders I."/>
            <person name="Saurat O."/>
            <person name="Scarpelli C."/>
            <person name="Schiex T."/>
            <person name="Segurens B."/>
            <person name="Severin A.J."/>
            <person name="Sherrier D.J."/>
            <person name="Shi R."/>
            <person name="Sims S."/>
            <person name="Singer S.R."/>
            <person name="Sinharoy S."/>
            <person name="Sterck L."/>
            <person name="Viollet A."/>
            <person name="Wang B.B."/>
            <person name="Wang K."/>
            <person name="Wang M."/>
            <person name="Wang X."/>
            <person name="Warfsmann J."/>
            <person name="Weissenbach J."/>
            <person name="White D.D."/>
            <person name="White J.D."/>
            <person name="Wiley G.B."/>
            <person name="Wincker P."/>
            <person name="Xing Y."/>
            <person name="Yang L."/>
            <person name="Yao Z."/>
            <person name="Ying F."/>
            <person name="Zhai J."/>
            <person name="Zhou L."/>
            <person name="Zuber A."/>
            <person name="Denarie J."/>
            <person name="Dixon R.A."/>
            <person name="May G.D."/>
            <person name="Schwartz D.C."/>
            <person name="Rogers J."/>
            <person name="Quetier F."/>
            <person name="Town C.D."/>
            <person name="Roe B.A."/>
        </authorList>
    </citation>
    <scope>NUCLEOTIDE SEQUENCE [LARGE SCALE GENOMIC DNA]</scope>
    <source>
        <strain evidence="9">A17</strain>
        <strain evidence="10 11">cv. Jemalong A17</strain>
    </source>
</reference>
<sequence length="158" mass="17534">MKQNKIVPDEKDQGWYYRMVLSVGISNGYPAESNSSMSSIITKNDGTGSTSSRSVRAPALIGAGVSGFLCFATTASAINGLTRNQTADVFTKQQNQDNFTIALSSLGWKTSTNLQIRRGNQDYTQVYAFCHSMPLISYRDLDVDTKRLFIFHDEHHPI</sequence>
<keyword evidence="11" id="KW-1185">Reference proteome</keyword>
<keyword evidence="6 8" id="KW-0408">Iron</keyword>
<organism evidence="9 11">
    <name type="scientific">Medicago truncatula</name>
    <name type="common">Barrel medic</name>
    <name type="synonym">Medicago tribuloides</name>
    <dbReference type="NCBI Taxonomy" id="3880"/>
    <lineage>
        <taxon>Eukaryota</taxon>
        <taxon>Viridiplantae</taxon>
        <taxon>Streptophyta</taxon>
        <taxon>Embryophyta</taxon>
        <taxon>Tracheophyta</taxon>
        <taxon>Spermatophyta</taxon>
        <taxon>Magnoliopsida</taxon>
        <taxon>eudicotyledons</taxon>
        <taxon>Gunneridae</taxon>
        <taxon>Pentapetalae</taxon>
        <taxon>rosids</taxon>
        <taxon>fabids</taxon>
        <taxon>Fabales</taxon>
        <taxon>Fabaceae</taxon>
        <taxon>Papilionoideae</taxon>
        <taxon>50 kb inversion clade</taxon>
        <taxon>NPAAA clade</taxon>
        <taxon>Hologalegina</taxon>
        <taxon>IRL clade</taxon>
        <taxon>Trifolieae</taxon>
        <taxon>Medicago</taxon>
    </lineage>
</organism>
<name>G7KN97_MEDTR</name>
<reference evidence="9 11" key="2">
    <citation type="journal article" date="2014" name="BMC Genomics">
        <title>An improved genome release (version Mt4.0) for the model legume Medicago truncatula.</title>
        <authorList>
            <person name="Tang H."/>
            <person name="Krishnakumar V."/>
            <person name="Bidwell S."/>
            <person name="Rosen B."/>
            <person name="Chan A."/>
            <person name="Zhou S."/>
            <person name="Gentzbittel L."/>
            <person name="Childs K.L."/>
            <person name="Yandell M."/>
            <person name="Gundlach H."/>
            <person name="Mayer K.F."/>
            <person name="Schwartz D.C."/>
            <person name="Town C.D."/>
        </authorList>
    </citation>
    <scope>GENOME REANNOTATION</scope>
    <source>
        <strain evidence="10 11">cv. Jemalong A17</strain>
    </source>
</reference>
<dbReference type="GO" id="GO:0016020">
    <property type="term" value="C:membrane"/>
    <property type="evidence" value="ECO:0007669"/>
    <property type="project" value="UniProtKB-SubCell"/>
</dbReference>
<dbReference type="HOGENOM" id="CLU_1671922_0_0_1"/>
<dbReference type="EMBL" id="CM001222">
    <property type="protein sequence ID" value="AES75029.1"/>
    <property type="molecule type" value="Genomic_DNA"/>
</dbReference>
<evidence type="ECO:0000313" key="10">
    <source>
        <dbReference type="EnsemblPlants" id="AES75029"/>
    </source>
</evidence>
<keyword evidence="7" id="KW-0472">Membrane</keyword>
<keyword evidence="2 8" id="KW-0349">Heme</keyword>
<gene>
    <name evidence="9" type="ordered locus">MTR_6g023270</name>
</gene>
<dbReference type="GO" id="GO:0020037">
    <property type="term" value="F:heme binding"/>
    <property type="evidence" value="ECO:0007669"/>
    <property type="project" value="InterPro"/>
</dbReference>
<dbReference type="PaxDb" id="3880-AES75029"/>
<evidence type="ECO:0000256" key="4">
    <source>
        <dbReference type="ARBA" id="ARBA00022723"/>
    </source>
</evidence>
<dbReference type="Proteomes" id="UP000002051">
    <property type="component" value="Chromosome 6"/>
</dbReference>
<dbReference type="Gene3D" id="1.10.760.10">
    <property type="entry name" value="Cytochrome c-like domain"/>
    <property type="match status" value="1"/>
</dbReference>
<evidence type="ECO:0000256" key="2">
    <source>
        <dbReference type="ARBA" id="ARBA00022617"/>
    </source>
</evidence>
<feature type="binding site" description="covalent" evidence="8">
    <location>
        <position position="131"/>
    </location>
    <ligand>
        <name>heme c</name>
        <dbReference type="ChEBI" id="CHEBI:61717"/>
    </ligand>
</feature>
<evidence type="ECO:0000313" key="11">
    <source>
        <dbReference type="Proteomes" id="UP000002051"/>
    </source>
</evidence>
<comment type="subcellular location">
    <subcellularLocation>
        <location evidence="1">Membrane</location>
    </subcellularLocation>
</comment>
<dbReference type="EnsemblPlants" id="AES75029">
    <property type="protein sequence ID" value="AES75029"/>
    <property type="gene ID" value="MTR_6g023270"/>
</dbReference>
<evidence type="ECO:0000256" key="5">
    <source>
        <dbReference type="ARBA" id="ARBA00022989"/>
    </source>
</evidence>
<comment type="cofactor">
    <cofactor evidence="8">
        <name>heme c</name>
        <dbReference type="ChEBI" id="CHEBI:61717"/>
    </cofactor>
    <text evidence="8">Binds 1 heme c group covalently per subunit.</text>
</comment>
<protein>
    <submittedName>
        <fullName evidence="9">Cytochrome c1 family protein</fullName>
    </submittedName>
</protein>
<reference evidence="10" key="3">
    <citation type="submission" date="2015-04" db="UniProtKB">
        <authorList>
            <consortium name="EnsemblPlants"/>
        </authorList>
    </citation>
    <scope>IDENTIFICATION</scope>
    <source>
        <strain evidence="10">cv. Jemalong A17</strain>
    </source>
</reference>
<keyword evidence="4 8" id="KW-0479">Metal-binding</keyword>
<dbReference type="STRING" id="3880.G7KN97"/>
<evidence type="ECO:0000313" key="9">
    <source>
        <dbReference type="EMBL" id="AES75029.1"/>
    </source>
</evidence>
<proteinExistence type="predicted"/>
<evidence type="ECO:0000256" key="8">
    <source>
        <dbReference type="PIRSR" id="PIRSR602326-1"/>
    </source>
</evidence>
<keyword evidence="5" id="KW-1133">Transmembrane helix</keyword>
<dbReference type="GO" id="GO:0009055">
    <property type="term" value="F:electron transfer activity"/>
    <property type="evidence" value="ECO:0007669"/>
    <property type="project" value="InterPro"/>
</dbReference>
<dbReference type="InterPro" id="IPR002326">
    <property type="entry name" value="Cyt_c1"/>
</dbReference>
<dbReference type="AlphaFoldDB" id="G7KN97"/>
<dbReference type="InterPro" id="IPR036909">
    <property type="entry name" value="Cyt_c-like_dom_sf"/>
</dbReference>
<dbReference type="GO" id="GO:0046872">
    <property type="term" value="F:metal ion binding"/>
    <property type="evidence" value="ECO:0007669"/>
    <property type="project" value="UniProtKB-KW"/>
</dbReference>
<evidence type="ECO:0000256" key="3">
    <source>
        <dbReference type="ARBA" id="ARBA00022692"/>
    </source>
</evidence>
<keyword evidence="3" id="KW-0812">Transmembrane</keyword>
<dbReference type="Pfam" id="PF02167">
    <property type="entry name" value="Cytochrom_C1"/>
    <property type="match status" value="1"/>
</dbReference>
<evidence type="ECO:0000256" key="1">
    <source>
        <dbReference type="ARBA" id="ARBA00004370"/>
    </source>
</evidence>
<dbReference type="OMA" id="CFATTAS"/>
<accession>G7KN97</accession>
<evidence type="ECO:0000256" key="6">
    <source>
        <dbReference type="ARBA" id="ARBA00023004"/>
    </source>
</evidence>